<gene>
    <name evidence="4" type="ORF">GCM10007424_03010</name>
</gene>
<evidence type="ECO:0000256" key="2">
    <source>
        <dbReference type="ARBA" id="ARBA00023136"/>
    </source>
</evidence>
<organism evidence="4 5">
    <name type="scientific">Flavobacterium suaedae</name>
    <dbReference type="NCBI Taxonomy" id="1767027"/>
    <lineage>
        <taxon>Bacteria</taxon>
        <taxon>Pseudomonadati</taxon>
        <taxon>Bacteroidota</taxon>
        <taxon>Flavobacteriia</taxon>
        <taxon>Flavobacteriales</taxon>
        <taxon>Flavobacteriaceae</taxon>
        <taxon>Flavobacterium</taxon>
    </lineage>
</organism>
<dbReference type="PANTHER" id="PTHR46825:SF11">
    <property type="entry name" value="PENICILLIN-BINDING PROTEIN 4"/>
    <property type="match status" value="1"/>
</dbReference>
<dbReference type="InterPro" id="IPR012338">
    <property type="entry name" value="Beta-lactam/transpept-like"/>
</dbReference>
<comment type="caution">
    <text evidence="4">The sequence shown here is derived from an EMBL/GenBank/DDBJ whole genome shotgun (WGS) entry which is preliminary data.</text>
</comment>
<dbReference type="SUPFAM" id="SSF56601">
    <property type="entry name" value="beta-lactamase/transpeptidase-like"/>
    <property type="match status" value="1"/>
</dbReference>
<protein>
    <submittedName>
        <fullName evidence="4">Penicillin-binding protein</fullName>
    </submittedName>
</protein>
<name>A0ABQ1JHF9_9FLAO</name>
<dbReference type="InterPro" id="IPR001466">
    <property type="entry name" value="Beta-lactam-related"/>
</dbReference>
<sequence>MKFTKALFYIFTVTILLISCKRTDSPLIAEHIPNKKVKVDTFPRLAPLRTELNKVTSSYKKQKIAKIDRFYKKIWRRNDLSGGFLVAKNGEILYEQYNGLANRKTKEKINEHTPLHLASVSKVITATAVLKLIDRGRLQLDQKVNTILKEFPYEDITVQMLLNHRSGLPKYSYLCDDEKIWDGSMLTNQDILDIFAENDISLYFTPDRKFGYCNTNYAMLALIIEKVTDMNYRDAMKKIVFDPLGMKDTYVFNYEKDKETCCLSYKGNNVLFDFNHLDDVYGDKNIYSTPRDLLKFDLATYSKDFLSPELAEKVFKGYSYEHPGVKNYGLGIRLREWKTGEKMFYHNGWWHGNTSSYITLKKDTVAIIALSNKFSNKPYRVYKLAKEFGSYPLK</sequence>
<dbReference type="PROSITE" id="PS51257">
    <property type="entry name" value="PROKAR_LIPOPROTEIN"/>
    <property type="match status" value="1"/>
</dbReference>
<dbReference type="InterPro" id="IPR050491">
    <property type="entry name" value="AmpC-like"/>
</dbReference>
<proteinExistence type="predicted"/>
<evidence type="ECO:0000313" key="5">
    <source>
        <dbReference type="Proteomes" id="UP000615760"/>
    </source>
</evidence>
<evidence type="ECO:0000259" key="3">
    <source>
        <dbReference type="Pfam" id="PF00144"/>
    </source>
</evidence>
<dbReference type="Proteomes" id="UP000615760">
    <property type="component" value="Unassembled WGS sequence"/>
</dbReference>
<keyword evidence="2" id="KW-0472">Membrane</keyword>
<dbReference type="PANTHER" id="PTHR46825">
    <property type="entry name" value="D-ALANYL-D-ALANINE-CARBOXYPEPTIDASE/ENDOPEPTIDASE AMPH"/>
    <property type="match status" value="1"/>
</dbReference>
<dbReference type="EMBL" id="BMJE01000001">
    <property type="protein sequence ID" value="GGB66426.1"/>
    <property type="molecule type" value="Genomic_DNA"/>
</dbReference>
<comment type="subcellular location">
    <subcellularLocation>
        <location evidence="1">Membrane</location>
    </subcellularLocation>
</comment>
<feature type="domain" description="Beta-lactamase-related" evidence="3">
    <location>
        <begin position="69"/>
        <end position="382"/>
    </location>
</feature>
<evidence type="ECO:0000313" key="4">
    <source>
        <dbReference type="EMBL" id="GGB66426.1"/>
    </source>
</evidence>
<accession>A0ABQ1JHF9</accession>
<dbReference type="Gene3D" id="3.40.710.10">
    <property type="entry name" value="DD-peptidase/beta-lactamase superfamily"/>
    <property type="match status" value="1"/>
</dbReference>
<dbReference type="Pfam" id="PF00144">
    <property type="entry name" value="Beta-lactamase"/>
    <property type="match status" value="1"/>
</dbReference>
<keyword evidence="5" id="KW-1185">Reference proteome</keyword>
<evidence type="ECO:0000256" key="1">
    <source>
        <dbReference type="ARBA" id="ARBA00004370"/>
    </source>
</evidence>
<reference evidence="5" key="1">
    <citation type="journal article" date="2019" name="Int. J. Syst. Evol. Microbiol.">
        <title>The Global Catalogue of Microorganisms (GCM) 10K type strain sequencing project: providing services to taxonomists for standard genome sequencing and annotation.</title>
        <authorList>
            <consortium name="The Broad Institute Genomics Platform"/>
            <consortium name="The Broad Institute Genome Sequencing Center for Infectious Disease"/>
            <person name="Wu L."/>
            <person name="Ma J."/>
        </authorList>
    </citation>
    <scope>NUCLEOTIDE SEQUENCE [LARGE SCALE GENOMIC DNA]</scope>
    <source>
        <strain evidence="5">CGMCC 1.15461</strain>
    </source>
</reference>